<evidence type="ECO:0000313" key="1">
    <source>
        <dbReference type="EMBL" id="MEN3534060.1"/>
    </source>
</evidence>
<dbReference type="RefSeq" id="WP_346224172.1">
    <property type="nucleotide sequence ID" value="NZ_JBDJAW010000002.1"/>
</dbReference>
<keyword evidence="2" id="KW-1185">Reference proteome</keyword>
<organism evidence="1 2">
    <name type="scientific">Microbispora maris</name>
    <dbReference type="NCBI Taxonomy" id="3144104"/>
    <lineage>
        <taxon>Bacteria</taxon>
        <taxon>Bacillati</taxon>
        <taxon>Actinomycetota</taxon>
        <taxon>Actinomycetes</taxon>
        <taxon>Streptosporangiales</taxon>
        <taxon>Streptosporangiaceae</taxon>
        <taxon>Microbispora</taxon>
    </lineage>
</organism>
<reference evidence="1 2" key="1">
    <citation type="submission" date="2024-05" db="EMBL/GenBank/DDBJ databases">
        <title>Microbispora sp.ZYX-F-249.</title>
        <authorList>
            <person name="Xie H."/>
        </authorList>
    </citation>
    <scope>NUCLEOTIDE SEQUENCE [LARGE SCALE GENOMIC DNA]</scope>
    <source>
        <strain evidence="1 2">ZYX-F-249</strain>
    </source>
</reference>
<dbReference type="EMBL" id="JBDJAW010000002">
    <property type="protein sequence ID" value="MEN3534060.1"/>
    <property type="molecule type" value="Genomic_DNA"/>
</dbReference>
<gene>
    <name evidence="1" type="ORF">AAH991_03015</name>
</gene>
<evidence type="ECO:0000313" key="2">
    <source>
        <dbReference type="Proteomes" id="UP001447516"/>
    </source>
</evidence>
<name>A0ABV0AJY1_9ACTN</name>
<comment type="caution">
    <text evidence="1">The sequence shown here is derived from an EMBL/GenBank/DDBJ whole genome shotgun (WGS) entry which is preliminary data.</text>
</comment>
<accession>A0ABV0AJY1</accession>
<sequence>MMEQERWLRHLVADRDALSARGFGGTADVVVHVRERETRVLVLWPPGSRRG</sequence>
<dbReference type="Proteomes" id="UP001447516">
    <property type="component" value="Unassembled WGS sequence"/>
</dbReference>
<protein>
    <submittedName>
        <fullName evidence="1">Uncharacterized protein</fullName>
    </submittedName>
</protein>
<proteinExistence type="predicted"/>